<sequence length="145" mass="15856">MNASINVAGILFLIGVITKGACQLDCYHGSENNISKASSVGNCVLYQHYNSTQCYRASLIYGSKAMFGYKELPFCGVYVEGTQFYAVCLCNKDYCNTAEKMVISADGLASLVLKTGALSSLARCQFLPDTILGKRTLWRPLQYCS</sequence>
<keyword evidence="1" id="KW-0732">Signal</keyword>
<evidence type="ECO:0000313" key="2">
    <source>
        <dbReference type="EMBL" id="EYC37398.1"/>
    </source>
</evidence>
<gene>
    <name evidence="2" type="primary">Acey_s0795.g2394</name>
    <name evidence="2" type="ORF">Y032_0795g2394</name>
</gene>
<protein>
    <recommendedName>
        <fullName evidence="4">UPAR/Ly6 domain-containing protein</fullName>
    </recommendedName>
</protein>
<evidence type="ECO:0008006" key="4">
    <source>
        <dbReference type="Google" id="ProtNLM"/>
    </source>
</evidence>
<evidence type="ECO:0000313" key="3">
    <source>
        <dbReference type="Proteomes" id="UP000024635"/>
    </source>
</evidence>
<reference evidence="3" key="1">
    <citation type="journal article" date="2015" name="Nat. Genet.">
        <title>The genome and transcriptome of the zoonotic hookworm Ancylostoma ceylanicum identify infection-specific gene families.</title>
        <authorList>
            <person name="Schwarz E.M."/>
            <person name="Hu Y."/>
            <person name="Antoshechkin I."/>
            <person name="Miller M.M."/>
            <person name="Sternberg P.W."/>
            <person name="Aroian R.V."/>
        </authorList>
    </citation>
    <scope>NUCLEOTIDE SEQUENCE</scope>
    <source>
        <strain evidence="3">HY135</strain>
    </source>
</reference>
<accession>A0A016WEF9</accession>
<name>A0A016WEF9_9BILA</name>
<comment type="caution">
    <text evidence="2">The sequence shown here is derived from an EMBL/GenBank/DDBJ whole genome shotgun (WGS) entry which is preliminary data.</text>
</comment>
<proteinExistence type="predicted"/>
<dbReference type="Proteomes" id="UP000024635">
    <property type="component" value="Unassembled WGS sequence"/>
</dbReference>
<dbReference type="EMBL" id="JARK01000395">
    <property type="protein sequence ID" value="EYC37398.1"/>
    <property type="molecule type" value="Genomic_DNA"/>
</dbReference>
<dbReference type="AlphaFoldDB" id="A0A016WEF9"/>
<feature type="chain" id="PRO_5001491228" description="UPAR/Ly6 domain-containing protein" evidence="1">
    <location>
        <begin position="23"/>
        <end position="145"/>
    </location>
</feature>
<organism evidence="2 3">
    <name type="scientific">Ancylostoma ceylanicum</name>
    <dbReference type="NCBI Taxonomy" id="53326"/>
    <lineage>
        <taxon>Eukaryota</taxon>
        <taxon>Metazoa</taxon>
        <taxon>Ecdysozoa</taxon>
        <taxon>Nematoda</taxon>
        <taxon>Chromadorea</taxon>
        <taxon>Rhabditida</taxon>
        <taxon>Rhabditina</taxon>
        <taxon>Rhabditomorpha</taxon>
        <taxon>Strongyloidea</taxon>
        <taxon>Ancylostomatidae</taxon>
        <taxon>Ancylostomatinae</taxon>
        <taxon>Ancylostoma</taxon>
    </lineage>
</organism>
<keyword evidence="3" id="KW-1185">Reference proteome</keyword>
<feature type="signal peptide" evidence="1">
    <location>
        <begin position="1"/>
        <end position="22"/>
    </location>
</feature>
<evidence type="ECO:0000256" key="1">
    <source>
        <dbReference type="SAM" id="SignalP"/>
    </source>
</evidence>